<dbReference type="InterPro" id="IPR023696">
    <property type="entry name" value="Ureohydrolase_dom_sf"/>
</dbReference>
<evidence type="ECO:0000313" key="4">
    <source>
        <dbReference type="EMBL" id="QEA05592.1"/>
    </source>
</evidence>
<dbReference type="PIRSF" id="PIRSF036979">
    <property type="entry name" value="Arginase"/>
    <property type="match status" value="1"/>
</dbReference>
<dbReference type="PANTHER" id="PTHR11358">
    <property type="entry name" value="ARGINASE/AGMATINASE"/>
    <property type="match status" value="1"/>
</dbReference>
<dbReference type="PROSITE" id="PS01053">
    <property type="entry name" value="ARGINASE_1"/>
    <property type="match status" value="1"/>
</dbReference>
<keyword evidence="2" id="KW-0479">Metal-binding</keyword>
<dbReference type="Pfam" id="PF00491">
    <property type="entry name" value="Arginase"/>
    <property type="match status" value="1"/>
</dbReference>
<name>A0A5B8RDS0_9ZZZZ</name>
<dbReference type="NCBIfam" id="TIGR01230">
    <property type="entry name" value="agmatinase"/>
    <property type="match status" value="1"/>
</dbReference>
<dbReference type="PANTHER" id="PTHR11358:SF26">
    <property type="entry name" value="GUANIDINO ACID HYDROLASE, MITOCHONDRIAL"/>
    <property type="match status" value="1"/>
</dbReference>
<dbReference type="Gene3D" id="3.40.800.10">
    <property type="entry name" value="Ureohydrolase domain"/>
    <property type="match status" value="1"/>
</dbReference>
<dbReference type="GO" id="GO:0046872">
    <property type="term" value="F:metal ion binding"/>
    <property type="evidence" value="ECO:0007669"/>
    <property type="project" value="UniProtKB-KW"/>
</dbReference>
<dbReference type="InterPro" id="IPR020855">
    <property type="entry name" value="Ureohydrolase_Mn_BS"/>
</dbReference>
<accession>A0A5B8RDS0</accession>
<sequence length="306" mass="33496">MSNLRYQLLPNRPVDTADILVLPVPHEQTVSYKPGTRNGPEAILDATAQLEYFEEDGNWSPLMHMGICVVPPLGKQLYERAVDYHRRLARSAAALPDGPLILALGGEHSITPALVQARMPEPGTVVCLDAHADLRRHFEGTELSHACPMHHIRAAGHGVLLAGVRSLMDEEAARVRDDDAIECHRDRALHRPAAWQALLERLAGLDGPVWLTVDMDVFSPAEVPGVGTPQPGGLGWYDVVELVETLIANPRIDLRGCDIVELVPEPSCVSEMVAAKLSQRMISCWGRRQGFHEAPATGSQSEVSYD</sequence>
<dbReference type="EMBL" id="MN079105">
    <property type="protein sequence ID" value="QEA05592.1"/>
    <property type="molecule type" value="Genomic_DNA"/>
</dbReference>
<evidence type="ECO:0000256" key="1">
    <source>
        <dbReference type="ARBA" id="ARBA00009227"/>
    </source>
</evidence>
<organism evidence="4">
    <name type="scientific">uncultured organism</name>
    <dbReference type="NCBI Taxonomy" id="155900"/>
    <lineage>
        <taxon>unclassified sequences</taxon>
        <taxon>environmental samples</taxon>
    </lineage>
</organism>
<dbReference type="InterPro" id="IPR006035">
    <property type="entry name" value="Ureohydrolase"/>
</dbReference>
<dbReference type="EC" id="3.5.3.24" evidence="4"/>
<reference evidence="4" key="1">
    <citation type="submission" date="2019-06" db="EMBL/GenBank/DDBJ databases">
        <authorList>
            <person name="Murdoch R.W."/>
            <person name="Fathepure B."/>
        </authorList>
    </citation>
    <scope>NUCLEOTIDE SEQUENCE</scope>
</reference>
<dbReference type="GO" id="GO:0033389">
    <property type="term" value="P:putrescine biosynthetic process from arginine, via agmatine"/>
    <property type="evidence" value="ECO:0007669"/>
    <property type="project" value="TreeGrafter"/>
</dbReference>
<keyword evidence="3 4" id="KW-0378">Hydrolase</keyword>
<comment type="similarity">
    <text evidence="1">Belongs to the arginase family. Agmatinase subfamily.</text>
</comment>
<proteinExistence type="inferred from homology"/>
<dbReference type="GO" id="GO:0008783">
    <property type="term" value="F:agmatinase activity"/>
    <property type="evidence" value="ECO:0007669"/>
    <property type="project" value="TreeGrafter"/>
</dbReference>
<protein>
    <submittedName>
        <fullName evidence="4">N(1)-aminopropylagmatine ureohydrolase</fullName>
        <ecNumber evidence="4">3.5.3.24</ecNumber>
    </submittedName>
</protein>
<evidence type="ECO:0000256" key="3">
    <source>
        <dbReference type="ARBA" id="ARBA00022801"/>
    </source>
</evidence>
<gene>
    <name evidence="4" type="ORF">KBTEX_01915</name>
</gene>
<dbReference type="AlphaFoldDB" id="A0A5B8RDS0"/>
<dbReference type="GO" id="GO:0043920">
    <property type="term" value="F:aminopropylagmatine ureohydrolase activity"/>
    <property type="evidence" value="ECO:0007669"/>
    <property type="project" value="UniProtKB-EC"/>
</dbReference>
<dbReference type="PROSITE" id="PS51409">
    <property type="entry name" value="ARGINASE_2"/>
    <property type="match status" value="1"/>
</dbReference>
<evidence type="ECO:0000256" key="2">
    <source>
        <dbReference type="ARBA" id="ARBA00022723"/>
    </source>
</evidence>
<dbReference type="InterPro" id="IPR005925">
    <property type="entry name" value="Agmatinase-rel"/>
</dbReference>
<dbReference type="SUPFAM" id="SSF52768">
    <property type="entry name" value="Arginase/deacetylase"/>
    <property type="match status" value="1"/>
</dbReference>